<dbReference type="Pfam" id="PF12248">
    <property type="entry name" value="Methyltransf_FA"/>
    <property type="match status" value="1"/>
</dbReference>
<keyword evidence="1" id="KW-0732">Signal</keyword>
<dbReference type="AlphaFoldDB" id="A0A182RPT1"/>
<dbReference type="VEuPathDB" id="VectorBase:AFUN008264"/>
<evidence type="ECO:0000256" key="1">
    <source>
        <dbReference type="SAM" id="SignalP"/>
    </source>
</evidence>
<dbReference type="PANTHER" id="PTHR36695:SF12">
    <property type="entry name" value="AGAP008648-PA"/>
    <property type="match status" value="1"/>
</dbReference>
<dbReference type="EnsemblMetazoa" id="AFUN008264-RA">
    <property type="protein sequence ID" value="AFUN008264-PA"/>
    <property type="gene ID" value="AFUN008264"/>
</dbReference>
<reference evidence="3" key="1">
    <citation type="submission" date="2020-05" db="UniProtKB">
        <authorList>
            <consortium name="EnsemblMetazoa"/>
        </authorList>
    </citation>
    <scope>IDENTIFICATION</scope>
    <source>
        <strain evidence="3">FUMOZ</strain>
    </source>
</reference>
<dbReference type="PANTHER" id="PTHR36695">
    <property type="entry name" value="AGAP008648-PA"/>
    <property type="match status" value="1"/>
</dbReference>
<name>A0A182RPT1_ANOFN</name>
<dbReference type="VEuPathDB" id="VectorBase:AFUN2_007180"/>
<proteinExistence type="predicted"/>
<accession>A0A182RPT1</accession>
<feature type="signal peptide" evidence="1">
    <location>
        <begin position="1"/>
        <end position="21"/>
    </location>
</feature>
<protein>
    <submittedName>
        <fullName evidence="3">Methyltransf_FA domain-containing protein</fullName>
    </submittedName>
</protein>
<evidence type="ECO:0000313" key="3">
    <source>
        <dbReference type="EnsemblMetazoa" id="AFUN008264-PA"/>
    </source>
</evidence>
<evidence type="ECO:0000259" key="2">
    <source>
        <dbReference type="Pfam" id="PF12248"/>
    </source>
</evidence>
<feature type="chain" id="PRO_5021345808" evidence="1">
    <location>
        <begin position="22"/>
        <end position="211"/>
    </location>
</feature>
<feature type="domain" description="Farnesoic acid O-methyl transferase" evidence="2">
    <location>
        <begin position="44"/>
        <end position="192"/>
    </location>
</feature>
<dbReference type="InterPro" id="IPR022041">
    <property type="entry name" value="Methyltransf_FA"/>
</dbReference>
<organism evidence="3">
    <name type="scientific">Anopheles funestus</name>
    <name type="common">African malaria mosquito</name>
    <dbReference type="NCBI Taxonomy" id="62324"/>
    <lineage>
        <taxon>Eukaryota</taxon>
        <taxon>Metazoa</taxon>
        <taxon>Ecdysozoa</taxon>
        <taxon>Arthropoda</taxon>
        <taxon>Hexapoda</taxon>
        <taxon>Insecta</taxon>
        <taxon>Pterygota</taxon>
        <taxon>Neoptera</taxon>
        <taxon>Endopterygota</taxon>
        <taxon>Diptera</taxon>
        <taxon>Nematocera</taxon>
        <taxon>Culicoidea</taxon>
        <taxon>Culicidae</taxon>
        <taxon>Anophelinae</taxon>
        <taxon>Anopheles</taxon>
    </lineage>
</organism>
<sequence>MKSISLPVLIVLLTGATVVISSSQYRNPFEAAQGCLQYDNAPDYNATLEYFALDNFRHVGITETSKYIRVGMVGLTDGTIRYGNVPYPYEESVIEIFLAGLTDQKSEINRQIRTGTPDYINTQVKAQSTPNIMSKTRPLMFRLEVFDNGNIKLTKDGQKKPFMEFIDSYKLQLDYIAFSKWQQDVFYYYDCPLNTDSNSIDDTVLLKCKLA</sequence>